<feature type="binding site" evidence="13">
    <location>
        <begin position="36"/>
        <end position="43"/>
    </location>
    <ligand>
        <name>ATP</name>
        <dbReference type="ChEBI" id="CHEBI:30616"/>
    </ligand>
</feature>
<comment type="pathway">
    <text evidence="3 13 14">Sulfur metabolism; hydrogen sulfide biosynthesis; sulfite from sulfate: step 2/3.</text>
</comment>
<evidence type="ECO:0000313" key="17">
    <source>
        <dbReference type="Proteomes" id="UP001597040"/>
    </source>
</evidence>
<dbReference type="Proteomes" id="UP001597040">
    <property type="component" value="Unassembled WGS sequence"/>
</dbReference>
<dbReference type="Gene3D" id="3.40.50.300">
    <property type="entry name" value="P-loop containing nucleotide triphosphate hydrolases"/>
    <property type="match status" value="1"/>
</dbReference>
<dbReference type="PANTHER" id="PTHR11055">
    <property type="entry name" value="BIFUNCTIONAL 3'-PHOSPHOADENOSINE 5'-PHOSPHOSULFATE SYNTHASE"/>
    <property type="match status" value="1"/>
</dbReference>
<dbReference type="RefSeq" id="WP_390362395.1">
    <property type="nucleotide sequence ID" value="NZ_JBHTKJ010000027.1"/>
</dbReference>
<dbReference type="PANTHER" id="PTHR11055:SF1">
    <property type="entry name" value="PAPS SYNTHETASE, ISOFORM D"/>
    <property type="match status" value="1"/>
</dbReference>
<keyword evidence="9 13" id="KW-0067">ATP-binding</keyword>
<dbReference type="EC" id="2.7.1.25" evidence="5 13"/>
<gene>
    <name evidence="13 16" type="primary">cysC</name>
    <name evidence="16" type="ORF">ACFQ3N_11115</name>
</gene>
<evidence type="ECO:0000256" key="10">
    <source>
        <dbReference type="ARBA" id="ARBA00029724"/>
    </source>
</evidence>
<comment type="catalytic activity">
    <reaction evidence="1 13 14">
        <text>adenosine 5'-phosphosulfate + ATP = 3'-phosphoadenylyl sulfate + ADP + H(+)</text>
        <dbReference type="Rhea" id="RHEA:24152"/>
        <dbReference type="ChEBI" id="CHEBI:15378"/>
        <dbReference type="ChEBI" id="CHEBI:30616"/>
        <dbReference type="ChEBI" id="CHEBI:58243"/>
        <dbReference type="ChEBI" id="CHEBI:58339"/>
        <dbReference type="ChEBI" id="CHEBI:456216"/>
        <dbReference type="EC" id="2.7.1.25"/>
    </reaction>
</comment>
<dbReference type="GO" id="GO:0004020">
    <property type="term" value="F:adenylylsulfate kinase activity"/>
    <property type="evidence" value="ECO:0007669"/>
    <property type="project" value="UniProtKB-EC"/>
</dbReference>
<evidence type="ECO:0000256" key="5">
    <source>
        <dbReference type="ARBA" id="ARBA00012121"/>
    </source>
</evidence>
<evidence type="ECO:0000313" key="16">
    <source>
        <dbReference type="EMBL" id="MFD1038936.1"/>
    </source>
</evidence>
<dbReference type="CDD" id="cd02027">
    <property type="entry name" value="APSK"/>
    <property type="match status" value="1"/>
</dbReference>
<dbReference type="HAMAP" id="MF_00065">
    <property type="entry name" value="Adenylyl_sulf_kinase"/>
    <property type="match status" value="1"/>
</dbReference>
<dbReference type="EMBL" id="JBHTKJ010000027">
    <property type="protein sequence ID" value="MFD1038936.1"/>
    <property type="molecule type" value="Genomic_DNA"/>
</dbReference>
<evidence type="ECO:0000256" key="4">
    <source>
        <dbReference type="ARBA" id="ARBA00007008"/>
    </source>
</evidence>
<dbReference type="InterPro" id="IPR059117">
    <property type="entry name" value="APS_kinase_dom"/>
</dbReference>
<evidence type="ECO:0000256" key="9">
    <source>
        <dbReference type="ARBA" id="ARBA00022840"/>
    </source>
</evidence>
<proteinExistence type="inferred from homology"/>
<name>A0ABW3LNN4_9BACI</name>
<dbReference type="SUPFAM" id="SSF52540">
    <property type="entry name" value="P-loop containing nucleoside triphosphate hydrolases"/>
    <property type="match status" value="1"/>
</dbReference>
<organism evidence="16 17">
    <name type="scientific">Virgibacillus byunsanensis</name>
    <dbReference type="NCBI Taxonomy" id="570945"/>
    <lineage>
        <taxon>Bacteria</taxon>
        <taxon>Bacillati</taxon>
        <taxon>Bacillota</taxon>
        <taxon>Bacilli</taxon>
        <taxon>Bacillales</taxon>
        <taxon>Bacillaceae</taxon>
        <taxon>Virgibacillus</taxon>
    </lineage>
</organism>
<comment type="similarity">
    <text evidence="4 13 14">Belongs to the APS kinase family.</text>
</comment>
<keyword evidence="13" id="KW-0597">Phosphoprotein</keyword>
<dbReference type="NCBIfam" id="NF003013">
    <property type="entry name" value="PRK03846.1"/>
    <property type="match status" value="1"/>
</dbReference>
<dbReference type="InterPro" id="IPR002891">
    <property type="entry name" value="APS"/>
</dbReference>
<evidence type="ECO:0000256" key="13">
    <source>
        <dbReference type="HAMAP-Rule" id="MF_00065"/>
    </source>
</evidence>
<comment type="caution">
    <text evidence="16">The sequence shown here is derived from an EMBL/GenBank/DDBJ whole genome shotgun (WGS) entry which is preliminary data.</text>
</comment>
<keyword evidence="8 13" id="KW-0418">Kinase</keyword>
<evidence type="ECO:0000256" key="1">
    <source>
        <dbReference type="ARBA" id="ARBA00001823"/>
    </source>
</evidence>
<comment type="function">
    <text evidence="2 13 14">Catalyzes the synthesis of activated sulfate.</text>
</comment>
<evidence type="ECO:0000259" key="15">
    <source>
        <dbReference type="Pfam" id="PF01583"/>
    </source>
</evidence>
<accession>A0ABW3LNN4</accession>
<evidence type="ECO:0000256" key="12">
    <source>
        <dbReference type="ARBA" id="ARBA00031464"/>
    </source>
</evidence>
<feature type="domain" description="APS kinase" evidence="15">
    <location>
        <begin position="28"/>
        <end position="178"/>
    </location>
</feature>
<evidence type="ECO:0000256" key="11">
    <source>
        <dbReference type="ARBA" id="ARBA00031393"/>
    </source>
</evidence>
<dbReference type="Pfam" id="PF01583">
    <property type="entry name" value="APS_kinase"/>
    <property type="match status" value="1"/>
</dbReference>
<evidence type="ECO:0000256" key="6">
    <source>
        <dbReference type="ARBA" id="ARBA00022679"/>
    </source>
</evidence>
<evidence type="ECO:0000256" key="2">
    <source>
        <dbReference type="ARBA" id="ARBA00002632"/>
    </source>
</evidence>
<feature type="active site" description="Phosphoserine intermediate" evidence="13">
    <location>
        <position position="110"/>
    </location>
</feature>
<reference evidence="17" key="1">
    <citation type="journal article" date="2019" name="Int. J. Syst. Evol. Microbiol.">
        <title>The Global Catalogue of Microorganisms (GCM) 10K type strain sequencing project: providing services to taxonomists for standard genome sequencing and annotation.</title>
        <authorList>
            <consortium name="The Broad Institute Genomics Platform"/>
            <consortium name="The Broad Institute Genome Sequencing Center for Infectious Disease"/>
            <person name="Wu L."/>
            <person name="Ma J."/>
        </authorList>
    </citation>
    <scope>NUCLEOTIDE SEQUENCE [LARGE SCALE GENOMIC DNA]</scope>
    <source>
        <strain evidence="17">CCUG 56754</strain>
    </source>
</reference>
<protein>
    <recommendedName>
        <fullName evidence="5 13">Adenylyl-sulfate kinase</fullName>
        <ecNumber evidence="5 13">2.7.1.25</ecNumber>
    </recommendedName>
    <alternativeName>
        <fullName evidence="11 13">APS kinase</fullName>
    </alternativeName>
    <alternativeName>
        <fullName evidence="12 13">ATP adenosine-5'-phosphosulfate 3'-phosphotransferase</fullName>
    </alternativeName>
    <alternativeName>
        <fullName evidence="10 13">Adenosine-5'-phosphosulfate kinase</fullName>
    </alternativeName>
</protein>
<dbReference type="InterPro" id="IPR027417">
    <property type="entry name" value="P-loop_NTPase"/>
</dbReference>
<keyword evidence="6 13" id="KW-0808">Transferase</keyword>
<evidence type="ECO:0000256" key="8">
    <source>
        <dbReference type="ARBA" id="ARBA00022777"/>
    </source>
</evidence>
<evidence type="ECO:0000256" key="3">
    <source>
        <dbReference type="ARBA" id="ARBA00004806"/>
    </source>
</evidence>
<sequence>MENNIKENISWHNTEISKIDRQKLLGQKSCVLWFTGLSGSGKSTISSKVDEKLHNLGVSTYLLDGDNVRHGLNKDLGFGGKDRMENIRRIGEVAKLFVDSGIVVLTAFISPYVDDREKVKNLLGENEFIEIYTKCSLKACEMRDPKGLYKKARNGEIAEFTGISSPYEVPVNPDITIDTENMSVEECSEVVINFIRKGGYVERLI</sequence>
<keyword evidence="17" id="KW-1185">Reference proteome</keyword>
<keyword evidence="7 13" id="KW-0547">Nucleotide-binding</keyword>
<evidence type="ECO:0000256" key="14">
    <source>
        <dbReference type="RuleBase" id="RU004347"/>
    </source>
</evidence>
<dbReference type="NCBIfam" id="TIGR00455">
    <property type="entry name" value="apsK"/>
    <property type="match status" value="1"/>
</dbReference>
<evidence type="ECO:0000256" key="7">
    <source>
        <dbReference type="ARBA" id="ARBA00022741"/>
    </source>
</evidence>